<protein>
    <submittedName>
        <fullName evidence="2">Uncharacterized protein</fullName>
    </submittedName>
</protein>
<evidence type="ECO:0000256" key="1">
    <source>
        <dbReference type="SAM" id="MobiDB-lite"/>
    </source>
</evidence>
<sequence length="52" mass="5958">MLKRENIHFSTQSWTNYKVSSDAKPSSLSSSYKGSRRKTLLDLNEKSHSTKP</sequence>
<feature type="region of interest" description="Disordered" evidence="1">
    <location>
        <begin position="19"/>
        <end position="52"/>
    </location>
</feature>
<name>A0A2P2M668_RHIMU</name>
<organism evidence="2">
    <name type="scientific">Rhizophora mucronata</name>
    <name type="common">Asiatic mangrove</name>
    <dbReference type="NCBI Taxonomy" id="61149"/>
    <lineage>
        <taxon>Eukaryota</taxon>
        <taxon>Viridiplantae</taxon>
        <taxon>Streptophyta</taxon>
        <taxon>Embryophyta</taxon>
        <taxon>Tracheophyta</taxon>
        <taxon>Spermatophyta</taxon>
        <taxon>Magnoliopsida</taxon>
        <taxon>eudicotyledons</taxon>
        <taxon>Gunneridae</taxon>
        <taxon>Pentapetalae</taxon>
        <taxon>rosids</taxon>
        <taxon>fabids</taxon>
        <taxon>Malpighiales</taxon>
        <taxon>Rhizophoraceae</taxon>
        <taxon>Rhizophora</taxon>
    </lineage>
</organism>
<reference evidence="2" key="1">
    <citation type="submission" date="2018-02" db="EMBL/GenBank/DDBJ databases">
        <title>Rhizophora mucronata_Transcriptome.</title>
        <authorList>
            <person name="Meera S.P."/>
            <person name="Sreeshan A."/>
            <person name="Augustine A."/>
        </authorList>
    </citation>
    <scope>NUCLEOTIDE SEQUENCE</scope>
    <source>
        <tissue evidence="2">Leaf</tissue>
    </source>
</reference>
<evidence type="ECO:0000313" key="2">
    <source>
        <dbReference type="EMBL" id="MBX25725.1"/>
    </source>
</evidence>
<dbReference type="AlphaFoldDB" id="A0A2P2M668"/>
<accession>A0A2P2M668</accession>
<proteinExistence type="predicted"/>
<feature type="compositionally biased region" description="Basic and acidic residues" evidence="1">
    <location>
        <begin position="39"/>
        <end position="52"/>
    </location>
</feature>
<feature type="compositionally biased region" description="Low complexity" evidence="1">
    <location>
        <begin position="19"/>
        <end position="33"/>
    </location>
</feature>
<dbReference type="EMBL" id="GGEC01045241">
    <property type="protein sequence ID" value="MBX25725.1"/>
    <property type="molecule type" value="Transcribed_RNA"/>
</dbReference>